<feature type="transmembrane region" description="Helical" evidence="6">
    <location>
        <begin position="477"/>
        <end position="496"/>
    </location>
</feature>
<evidence type="ECO:0000256" key="2">
    <source>
        <dbReference type="ARBA" id="ARBA00022692"/>
    </source>
</evidence>
<feature type="transmembrane region" description="Helical" evidence="6">
    <location>
        <begin position="325"/>
        <end position="344"/>
    </location>
</feature>
<dbReference type="EMBL" id="MTYJ01000010">
    <property type="protein sequence ID" value="OQV23680.1"/>
    <property type="molecule type" value="Genomic_DNA"/>
</dbReference>
<evidence type="ECO:0000256" key="1">
    <source>
        <dbReference type="ARBA" id="ARBA00004141"/>
    </source>
</evidence>
<evidence type="ECO:0000256" key="5">
    <source>
        <dbReference type="SAM" id="MobiDB-lite"/>
    </source>
</evidence>
<feature type="transmembrane region" description="Helical" evidence="6">
    <location>
        <begin position="291"/>
        <end position="313"/>
    </location>
</feature>
<gene>
    <name evidence="8" type="ORF">BV898_02418</name>
</gene>
<feature type="transmembrane region" description="Helical" evidence="6">
    <location>
        <begin position="121"/>
        <end position="147"/>
    </location>
</feature>
<dbReference type="Proteomes" id="UP000192578">
    <property type="component" value="Unassembled WGS sequence"/>
</dbReference>
<evidence type="ECO:0000256" key="6">
    <source>
        <dbReference type="SAM" id="Phobius"/>
    </source>
</evidence>
<dbReference type="OrthoDB" id="10056540at2759"/>
<dbReference type="NCBIfam" id="TIGR00815">
    <property type="entry name" value="sulP"/>
    <property type="match status" value="1"/>
</dbReference>
<dbReference type="InterPro" id="IPR036513">
    <property type="entry name" value="STAS_dom_sf"/>
</dbReference>
<sequence>MPVDSEVTYSVGDQNVEGRTPAIARLQVSRAVYDQPSFDITYGLCDPGPPLNPWESIKKRCRRKWERISSKRKCGSSAAYRTLVNWIPFIGWIQKYDVKSNLFTDTVAGITVGVMNVPQGMAYALLAACPAVTGLYTSIFPVIIYLLMGTSRQCSLGTFSIISMMTSKLVAYANPYKAFDRNGTLIRPDYNDRNNTFNGTSFTWDEWGAIQVGSLAAFYVGIWQIVLGIIGAGGLSVYLSDQLVQGFTCSASFHVFSSQLKSVFRLKMTEYYGPFKLIKTWIQFFQLLPKAHVPSVVLSLISLVILVGIKIGINDNKRIMAKIRVPIPAELIVVIAATVASYFMDLEHNYKVDIVKKIPQGMPLPTVPDFTLSGLIIGDTISNAIVGLAITVTLGMLYASKHNYSINPNQEFKAQGVGNIFGSFFQCFPSGASLARSAVQNDVGGKTQIVSLVQCIIVIIAVCSLGKSLEPLPKPALGAIVMASVLHLLSQVVQLHKLWKLSLSDWSIFLVVFFGVLILDVDLGLYIGVGWAIMTVMLRLQKPKVGPLGRLPGTDIYRRTDVYKTACEIPGVKIVRVDAPVYFANAAYIKHRLYTLADLNNLIIKYKEANPVKETTTPAVDDERREYAYSLNLALDNDNDEHDEHNPVRRYSGSRSEPSTISMEQLNNSFTPRTFLAQESVLGDNNTENGEDVPVKHLIVDCSEICFIDVTGVGFLKKCQIECESIGVELLLAATNKPTRDLLYVCGANEYIKEYQLFVTVHDAVLYAVNVQKFKKNPTLYPFKETTQAARPSSGMNGHTNSAMISPNNRLEGLMEISEGNYEEKKRHMD</sequence>
<feature type="transmembrane region" description="Helical" evidence="6">
    <location>
        <begin position="216"/>
        <end position="238"/>
    </location>
</feature>
<evidence type="ECO:0000313" key="8">
    <source>
        <dbReference type="EMBL" id="OQV23680.1"/>
    </source>
</evidence>
<proteinExistence type="predicted"/>
<dbReference type="CDD" id="cd07042">
    <property type="entry name" value="STAS_SulP_like_sulfate_transporter"/>
    <property type="match status" value="1"/>
</dbReference>
<feature type="transmembrane region" description="Helical" evidence="6">
    <location>
        <begin position="372"/>
        <end position="397"/>
    </location>
</feature>
<feature type="transmembrane region" description="Helical" evidence="6">
    <location>
        <begin position="508"/>
        <end position="534"/>
    </location>
</feature>
<dbReference type="GO" id="GO:0016020">
    <property type="term" value="C:membrane"/>
    <property type="evidence" value="ECO:0007669"/>
    <property type="project" value="UniProtKB-SubCell"/>
</dbReference>
<comment type="caution">
    <text evidence="8">The sequence shown here is derived from an EMBL/GenBank/DDBJ whole genome shotgun (WGS) entry which is preliminary data.</text>
</comment>
<dbReference type="Pfam" id="PF00916">
    <property type="entry name" value="Sulfate_transp"/>
    <property type="match status" value="1"/>
</dbReference>
<reference evidence="9" key="1">
    <citation type="submission" date="2017-01" db="EMBL/GenBank/DDBJ databases">
        <title>Comparative genomics of anhydrobiosis in the tardigrade Hypsibius dujardini.</title>
        <authorList>
            <person name="Yoshida Y."/>
            <person name="Koutsovoulos G."/>
            <person name="Laetsch D."/>
            <person name="Stevens L."/>
            <person name="Kumar S."/>
            <person name="Horikawa D."/>
            <person name="Ishino K."/>
            <person name="Komine S."/>
            <person name="Tomita M."/>
            <person name="Blaxter M."/>
            <person name="Arakawa K."/>
        </authorList>
    </citation>
    <scope>NUCLEOTIDE SEQUENCE [LARGE SCALE GENOMIC DNA]</scope>
    <source>
        <strain evidence="9">Z151</strain>
    </source>
</reference>
<comment type="subcellular location">
    <subcellularLocation>
        <location evidence="1">Membrane</location>
        <topology evidence="1">Multi-pass membrane protein</topology>
    </subcellularLocation>
</comment>
<evidence type="ECO:0000259" key="7">
    <source>
        <dbReference type="PROSITE" id="PS50801"/>
    </source>
</evidence>
<dbReference type="PANTHER" id="PTHR11814">
    <property type="entry name" value="SULFATE TRANSPORTER"/>
    <property type="match status" value="1"/>
</dbReference>
<protein>
    <submittedName>
        <fullName evidence="8">Solute carrier family 26 member 6</fullName>
    </submittedName>
</protein>
<dbReference type="InterPro" id="IPR001902">
    <property type="entry name" value="SLC26A/SulP_fam"/>
</dbReference>
<keyword evidence="9" id="KW-1185">Reference proteome</keyword>
<keyword evidence="2 6" id="KW-0812">Transmembrane</keyword>
<dbReference type="Pfam" id="PF01740">
    <property type="entry name" value="STAS"/>
    <property type="match status" value="1"/>
</dbReference>
<dbReference type="GO" id="GO:0055085">
    <property type="term" value="P:transmembrane transport"/>
    <property type="evidence" value="ECO:0007669"/>
    <property type="project" value="InterPro"/>
</dbReference>
<evidence type="ECO:0000256" key="3">
    <source>
        <dbReference type="ARBA" id="ARBA00022989"/>
    </source>
</evidence>
<dbReference type="SUPFAM" id="SSF52091">
    <property type="entry name" value="SpoIIaa-like"/>
    <property type="match status" value="1"/>
</dbReference>
<keyword evidence="3 6" id="KW-1133">Transmembrane helix</keyword>
<dbReference type="PROSITE" id="PS50801">
    <property type="entry name" value="STAS"/>
    <property type="match status" value="1"/>
</dbReference>
<dbReference type="InterPro" id="IPR011547">
    <property type="entry name" value="SLC26A/SulP_dom"/>
</dbReference>
<accession>A0A1W0X8G9</accession>
<dbReference type="Gene3D" id="3.30.750.24">
    <property type="entry name" value="STAS domain"/>
    <property type="match status" value="1"/>
</dbReference>
<evidence type="ECO:0000313" key="9">
    <source>
        <dbReference type="Proteomes" id="UP000192578"/>
    </source>
</evidence>
<dbReference type="AlphaFoldDB" id="A0A1W0X8G9"/>
<dbReference type="InterPro" id="IPR002645">
    <property type="entry name" value="STAS_dom"/>
</dbReference>
<feature type="domain" description="STAS" evidence="7">
    <location>
        <begin position="562"/>
        <end position="768"/>
    </location>
</feature>
<keyword evidence="4 6" id="KW-0472">Membrane</keyword>
<evidence type="ECO:0000256" key="4">
    <source>
        <dbReference type="ARBA" id="ARBA00023136"/>
    </source>
</evidence>
<organism evidence="8 9">
    <name type="scientific">Hypsibius exemplaris</name>
    <name type="common">Freshwater tardigrade</name>
    <dbReference type="NCBI Taxonomy" id="2072580"/>
    <lineage>
        <taxon>Eukaryota</taxon>
        <taxon>Metazoa</taxon>
        <taxon>Ecdysozoa</taxon>
        <taxon>Tardigrada</taxon>
        <taxon>Eutardigrada</taxon>
        <taxon>Parachela</taxon>
        <taxon>Hypsibioidea</taxon>
        <taxon>Hypsibiidae</taxon>
        <taxon>Hypsibius</taxon>
    </lineage>
</organism>
<name>A0A1W0X8G9_HYPEX</name>
<feature type="transmembrane region" description="Helical" evidence="6">
    <location>
        <begin position="447"/>
        <end position="465"/>
    </location>
</feature>
<feature type="region of interest" description="Disordered" evidence="5">
    <location>
        <begin position="637"/>
        <end position="661"/>
    </location>
</feature>